<evidence type="ECO:0000256" key="8">
    <source>
        <dbReference type="SAM" id="MobiDB-lite"/>
    </source>
</evidence>
<feature type="non-terminal residue" evidence="10">
    <location>
        <position position="387"/>
    </location>
</feature>
<dbReference type="PROSITE" id="PS50011">
    <property type="entry name" value="PROTEIN_KINASE_DOM"/>
    <property type="match status" value="1"/>
</dbReference>
<accession>A0AAD5WZS2</accession>
<keyword evidence="3" id="KW-0418">Kinase</keyword>
<keyword evidence="7" id="KW-0723">Serine/threonine-protein kinase</keyword>
<evidence type="ECO:0000313" key="10">
    <source>
        <dbReference type="EMBL" id="KAJ3036079.1"/>
    </source>
</evidence>
<evidence type="ECO:0000256" key="5">
    <source>
        <dbReference type="ARBA" id="ARBA00037982"/>
    </source>
</evidence>
<dbReference type="GO" id="GO:0004674">
    <property type="term" value="F:protein serine/threonine kinase activity"/>
    <property type="evidence" value="ECO:0007669"/>
    <property type="project" value="UniProtKB-KW"/>
</dbReference>
<dbReference type="GO" id="GO:0004713">
    <property type="term" value="F:protein tyrosine kinase activity"/>
    <property type="evidence" value="ECO:0007669"/>
    <property type="project" value="TreeGrafter"/>
</dbReference>
<evidence type="ECO:0000256" key="3">
    <source>
        <dbReference type="ARBA" id="ARBA00022777"/>
    </source>
</evidence>
<dbReference type="Proteomes" id="UP001212841">
    <property type="component" value="Unassembled WGS sequence"/>
</dbReference>
<dbReference type="InterPro" id="IPR050339">
    <property type="entry name" value="CC_SR_Kinase"/>
</dbReference>
<dbReference type="Gene3D" id="1.10.510.10">
    <property type="entry name" value="Transferase(Phosphotransferase) domain 1"/>
    <property type="match status" value="1"/>
</dbReference>
<dbReference type="Gene3D" id="3.30.200.20">
    <property type="entry name" value="Phosphorylase Kinase, domain 1"/>
    <property type="match status" value="1"/>
</dbReference>
<keyword evidence="2 6" id="KW-0547">Nucleotide-binding</keyword>
<dbReference type="InterPro" id="IPR000719">
    <property type="entry name" value="Prot_kinase_dom"/>
</dbReference>
<dbReference type="GO" id="GO:0005524">
    <property type="term" value="F:ATP binding"/>
    <property type="evidence" value="ECO:0007669"/>
    <property type="project" value="UniProtKB-UniRule"/>
</dbReference>
<feature type="compositionally biased region" description="Polar residues" evidence="8">
    <location>
        <begin position="1"/>
        <end position="20"/>
    </location>
</feature>
<sequence>MPTSENSTPSTGSSTRTVSNPFAVERKAGTGLLDFSRALDGDDADMMECDDETPKLLNESPSNFPSLLKRRQPILAAYSHLVTPYPRFLMADYFERLRERNGRPPSPDETSPTEEYPDYFETQFRIVNPLGRGSFANVVKVQSKTNGMLYAVKKTRTPFTGYKDGMHRLKEVDILWKVGTSPHCVSLVCAWVQYGYLYLQMELCANGSLFTYLEEQCRTSRVDEPRIWRILAEVTSGLKHIHDLDIAHLDLKPENILISEDGSLKIGDFGLASNTPVPRGEDREGDRTYIAPELFRDAAYGKPADIYSLGLIILEIAGNIVLPENGPLWQKLREGDISDTNLSDVSPPLIDLIKSMLAPNPAARPTAENILSHPLLQTMGGSGAAGG</sequence>
<name>A0AAD5WZS2_9FUNG</name>
<dbReference type="InterPro" id="IPR008271">
    <property type="entry name" value="Ser/Thr_kinase_AS"/>
</dbReference>
<dbReference type="InterPro" id="IPR017441">
    <property type="entry name" value="Protein_kinase_ATP_BS"/>
</dbReference>
<evidence type="ECO:0000259" key="9">
    <source>
        <dbReference type="PROSITE" id="PS50011"/>
    </source>
</evidence>
<comment type="similarity">
    <text evidence="5">Belongs to the protein kinase superfamily. Ser/Thr protein kinase family. GCN2 subfamily.</text>
</comment>
<protein>
    <recommendedName>
        <fullName evidence="9">Protein kinase domain-containing protein</fullName>
    </recommendedName>
</protein>
<keyword evidence="4 6" id="KW-0067">ATP-binding</keyword>
<dbReference type="EMBL" id="JADGJD010001974">
    <property type="protein sequence ID" value="KAJ3036079.1"/>
    <property type="molecule type" value="Genomic_DNA"/>
</dbReference>
<evidence type="ECO:0000313" key="11">
    <source>
        <dbReference type="Proteomes" id="UP001212841"/>
    </source>
</evidence>
<dbReference type="PANTHER" id="PTHR11042:SF190">
    <property type="entry name" value="MITOSIS INHIBITOR PROTEIN KINASE MIK1"/>
    <property type="match status" value="1"/>
</dbReference>
<comment type="caution">
    <text evidence="10">The sequence shown here is derived from an EMBL/GenBank/DDBJ whole genome shotgun (WGS) entry which is preliminary data.</text>
</comment>
<keyword evidence="11" id="KW-1185">Reference proteome</keyword>
<feature type="domain" description="Protein kinase" evidence="9">
    <location>
        <begin position="124"/>
        <end position="376"/>
    </location>
</feature>
<dbReference type="PROSITE" id="PS00107">
    <property type="entry name" value="PROTEIN_KINASE_ATP"/>
    <property type="match status" value="1"/>
</dbReference>
<dbReference type="AlphaFoldDB" id="A0AAD5WZS2"/>
<keyword evidence="1" id="KW-0808">Transferase</keyword>
<dbReference type="PANTHER" id="PTHR11042">
    <property type="entry name" value="EUKARYOTIC TRANSLATION INITIATION FACTOR 2-ALPHA KINASE EIF2-ALPHA KINASE -RELATED"/>
    <property type="match status" value="1"/>
</dbReference>
<gene>
    <name evidence="10" type="ORF">HK097_003928</name>
</gene>
<dbReference type="GO" id="GO:0110031">
    <property type="term" value="P:negative regulation of G2/MI transition of meiotic cell cycle"/>
    <property type="evidence" value="ECO:0007669"/>
    <property type="project" value="TreeGrafter"/>
</dbReference>
<dbReference type="PROSITE" id="PS00108">
    <property type="entry name" value="PROTEIN_KINASE_ST"/>
    <property type="match status" value="1"/>
</dbReference>
<evidence type="ECO:0000256" key="4">
    <source>
        <dbReference type="ARBA" id="ARBA00022840"/>
    </source>
</evidence>
<dbReference type="Pfam" id="PF00069">
    <property type="entry name" value="Pkinase"/>
    <property type="match status" value="1"/>
</dbReference>
<feature type="region of interest" description="Disordered" evidence="8">
    <location>
        <begin position="1"/>
        <end position="22"/>
    </location>
</feature>
<evidence type="ECO:0000256" key="6">
    <source>
        <dbReference type="PROSITE-ProRule" id="PRU10141"/>
    </source>
</evidence>
<feature type="binding site" evidence="6">
    <location>
        <position position="154"/>
    </location>
    <ligand>
        <name>ATP</name>
        <dbReference type="ChEBI" id="CHEBI:30616"/>
    </ligand>
</feature>
<dbReference type="GO" id="GO:0005634">
    <property type="term" value="C:nucleus"/>
    <property type="evidence" value="ECO:0007669"/>
    <property type="project" value="TreeGrafter"/>
</dbReference>
<reference evidence="10" key="1">
    <citation type="submission" date="2020-05" db="EMBL/GenBank/DDBJ databases">
        <title>Phylogenomic resolution of chytrid fungi.</title>
        <authorList>
            <person name="Stajich J.E."/>
            <person name="Amses K."/>
            <person name="Simmons R."/>
            <person name="Seto K."/>
            <person name="Myers J."/>
            <person name="Bonds A."/>
            <person name="Quandt C.A."/>
            <person name="Barry K."/>
            <person name="Liu P."/>
            <person name="Grigoriev I."/>
            <person name="Longcore J.E."/>
            <person name="James T.Y."/>
        </authorList>
    </citation>
    <scope>NUCLEOTIDE SEQUENCE</scope>
    <source>
        <strain evidence="10">JEL0318</strain>
    </source>
</reference>
<proteinExistence type="inferred from homology"/>
<organism evidence="10 11">
    <name type="scientific">Rhizophlyctis rosea</name>
    <dbReference type="NCBI Taxonomy" id="64517"/>
    <lineage>
        <taxon>Eukaryota</taxon>
        <taxon>Fungi</taxon>
        <taxon>Fungi incertae sedis</taxon>
        <taxon>Chytridiomycota</taxon>
        <taxon>Chytridiomycota incertae sedis</taxon>
        <taxon>Chytridiomycetes</taxon>
        <taxon>Rhizophlyctidales</taxon>
        <taxon>Rhizophlyctidaceae</taxon>
        <taxon>Rhizophlyctis</taxon>
    </lineage>
</organism>
<evidence type="ECO:0000256" key="2">
    <source>
        <dbReference type="ARBA" id="ARBA00022741"/>
    </source>
</evidence>
<dbReference type="SMART" id="SM00220">
    <property type="entry name" value="S_TKc"/>
    <property type="match status" value="1"/>
</dbReference>
<dbReference type="SUPFAM" id="SSF56112">
    <property type="entry name" value="Protein kinase-like (PK-like)"/>
    <property type="match status" value="1"/>
</dbReference>
<evidence type="ECO:0000256" key="7">
    <source>
        <dbReference type="RuleBase" id="RU000304"/>
    </source>
</evidence>
<dbReference type="GO" id="GO:0005737">
    <property type="term" value="C:cytoplasm"/>
    <property type="evidence" value="ECO:0007669"/>
    <property type="project" value="TreeGrafter"/>
</dbReference>
<evidence type="ECO:0000256" key="1">
    <source>
        <dbReference type="ARBA" id="ARBA00022679"/>
    </source>
</evidence>
<dbReference type="InterPro" id="IPR011009">
    <property type="entry name" value="Kinase-like_dom_sf"/>
</dbReference>